<dbReference type="AlphaFoldDB" id="A0A1I8Q2U0"/>
<accession>A0A1I8Q2U0</accession>
<organism evidence="1 2">
    <name type="scientific">Stomoxys calcitrans</name>
    <name type="common">Stable fly</name>
    <name type="synonym">Conops calcitrans</name>
    <dbReference type="NCBI Taxonomy" id="35570"/>
    <lineage>
        <taxon>Eukaryota</taxon>
        <taxon>Metazoa</taxon>
        <taxon>Ecdysozoa</taxon>
        <taxon>Arthropoda</taxon>
        <taxon>Hexapoda</taxon>
        <taxon>Insecta</taxon>
        <taxon>Pterygota</taxon>
        <taxon>Neoptera</taxon>
        <taxon>Endopterygota</taxon>
        <taxon>Diptera</taxon>
        <taxon>Brachycera</taxon>
        <taxon>Muscomorpha</taxon>
        <taxon>Muscoidea</taxon>
        <taxon>Muscidae</taxon>
        <taxon>Stomoxys</taxon>
    </lineage>
</organism>
<dbReference type="Proteomes" id="UP000095300">
    <property type="component" value="Unassembled WGS sequence"/>
</dbReference>
<dbReference type="KEGG" id="scac:106095312"/>
<evidence type="ECO:0000313" key="2">
    <source>
        <dbReference type="Proteomes" id="UP000095300"/>
    </source>
</evidence>
<dbReference type="OrthoDB" id="7974539at2759"/>
<reference evidence="1" key="1">
    <citation type="submission" date="2020-05" db="UniProtKB">
        <authorList>
            <consortium name="EnsemblMetazoa"/>
        </authorList>
    </citation>
    <scope>IDENTIFICATION</scope>
    <source>
        <strain evidence="1">USDA</strain>
    </source>
</reference>
<evidence type="ECO:0000313" key="1">
    <source>
        <dbReference type="EnsemblMetazoa" id="SCAU013346-PA"/>
    </source>
</evidence>
<dbReference type="EnsemblMetazoa" id="SCAU013346-RA">
    <property type="protein sequence ID" value="SCAU013346-PA"/>
    <property type="gene ID" value="SCAU013346"/>
</dbReference>
<protein>
    <recommendedName>
        <fullName evidence="3">C2H2-type domain-containing protein</fullName>
    </recommendedName>
</protein>
<proteinExistence type="predicted"/>
<dbReference type="VEuPathDB" id="VectorBase:SCAU013346"/>
<sequence>MSLPISSYTFVTSGGQRRFVHSWQNENNDVIECNKCGSSCKETDAYGNHWIQPKTLDDNDNELKSANIEGMNPAAMQSHRLPTGPTSIPASSTNGLGRITTLMDHKEIIVGKNIESFMLCDTKAVSDTQQFLLDAGIKAIPDLLRAACAVSGPVRSLDIVLRFYVTINGEVFTLQTTALVINHYYDIRESVDMMFAMLLEKLKRYMASCSKDCSAQQKDFSIKRINIKVQRFCERNPTLPLQFARKQAPTAAMTTGSGNKHQDLALINSWFRKHLLTSQPLNGKDLPFPCNLYSIQQCSNSLELYAVPYHLNFKANNLLSCRSFAIICDISGYFIGLQEISNIRRFLHHSSEDRIVSCSSCLENFTEPSKLTLHKMLNCGRGFELVKMDPDFIEIYEQCWLLEKCDNWTLFGIVE</sequence>
<gene>
    <name evidence="1" type="primary">106095312</name>
</gene>
<evidence type="ECO:0008006" key="3">
    <source>
        <dbReference type="Google" id="ProtNLM"/>
    </source>
</evidence>
<keyword evidence="2" id="KW-1185">Reference proteome</keyword>
<name>A0A1I8Q2U0_STOCA</name>